<feature type="compositionally biased region" description="Polar residues" evidence="1">
    <location>
        <begin position="296"/>
        <end position="324"/>
    </location>
</feature>
<dbReference type="Proteomes" id="UP000310158">
    <property type="component" value="Unassembled WGS sequence"/>
</dbReference>
<reference evidence="2 3" key="1">
    <citation type="submission" date="2019-02" db="EMBL/GenBank/DDBJ databases">
        <title>Genome sequencing of the rare red list fungi Bondarzewia mesenterica.</title>
        <authorList>
            <person name="Buettner E."/>
            <person name="Kellner H."/>
        </authorList>
    </citation>
    <scope>NUCLEOTIDE SEQUENCE [LARGE SCALE GENOMIC DNA]</scope>
    <source>
        <strain evidence="2 3">DSM 108281</strain>
    </source>
</reference>
<gene>
    <name evidence="2" type="ORF">EW146_g196</name>
</gene>
<sequence length="339" mass="37297">MKSSSSSYRCKVDAGSIALGQESVHTPMTQLLQLDNEPSKANTLNASRLSVFSSGTALTNETGKYRHSPNTDCREGETTLHIVPTWHEPSQWLIACSFFATSDVSIPWTRNTDPGCTFRFSDDSMDQLRALLDERLVLRDPRLAETARRDLMQHALFERTCQQRSLRFAAPSVSPPRVSPQSLQIGPRKGGWSRFSSVFGLKLRNNASAPSLPFAASVNTNKRKKEPITSSPRATTRVDARPSAKISTTNRFDILFPSEKDDSSESEEHESEGEGRGGNAASSLSHSDLSEIMPLNTRSTLGSRGVNSNTLAKQSNSSKTSLRSFISVRRTPRSSSRAM</sequence>
<evidence type="ECO:0000313" key="3">
    <source>
        <dbReference type="Proteomes" id="UP000310158"/>
    </source>
</evidence>
<proteinExistence type="predicted"/>
<evidence type="ECO:0000256" key="1">
    <source>
        <dbReference type="SAM" id="MobiDB-lite"/>
    </source>
</evidence>
<dbReference type="AlphaFoldDB" id="A0A4S4M7R7"/>
<name>A0A4S4M7R7_9AGAM</name>
<protein>
    <submittedName>
        <fullName evidence="2">Uncharacterized protein</fullName>
    </submittedName>
</protein>
<organism evidence="2 3">
    <name type="scientific">Bondarzewia mesenterica</name>
    <dbReference type="NCBI Taxonomy" id="1095465"/>
    <lineage>
        <taxon>Eukaryota</taxon>
        <taxon>Fungi</taxon>
        <taxon>Dikarya</taxon>
        <taxon>Basidiomycota</taxon>
        <taxon>Agaricomycotina</taxon>
        <taxon>Agaricomycetes</taxon>
        <taxon>Russulales</taxon>
        <taxon>Bondarzewiaceae</taxon>
        <taxon>Bondarzewia</taxon>
    </lineage>
</organism>
<feature type="region of interest" description="Disordered" evidence="1">
    <location>
        <begin position="211"/>
        <end position="339"/>
    </location>
</feature>
<evidence type="ECO:0000313" key="2">
    <source>
        <dbReference type="EMBL" id="THH21352.1"/>
    </source>
</evidence>
<accession>A0A4S4M7R7</accession>
<dbReference type="EMBL" id="SGPL01000004">
    <property type="protein sequence ID" value="THH21352.1"/>
    <property type="molecule type" value="Genomic_DNA"/>
</dbReference>
<comment type="caution">
    <text evidence="2">The sequence shown here is derived from an EMBL/GenBank/DDBJ whole genome shotgun (WGS) entry which is preliminary data.</text>
</comment>
<keyword evidence="3" id="KW-1185">Reference proteome</keyword>